<dbReference type="PANTHER" id="PTHR43798">
    <property type="entry name" value="MONOACYLGLYCEROL LIPASE"/>
    <property type="match status" value="1"/>
</dbReference>
<dbReference type="PRINTS" id="PR00111">
    <property type="entry name" value="ABHYDROLASE"/>
</dbReference>
<dbReference type="Pfam" id="PF00561">
    <property type="entry name" value="Abhydrolase_1"/>
    <property type="match status" value="1"/>
</dbReference>
<evidence type="ECO:0000256" key="1">
    <source>
        <dbReference type="ARBA" id="ARBA00022801"/>
    </source>
</evidence>
<feature type="domain" description="AB hydrolase-1" evidence="2">
    <location>
        <begin position="27"/>
        <end position="254"/>
    </location>
</feature>
<gene>
    <name evidence="3" type="ORF">HDA32_002273</name>
</gene>
<dbReference type="PANTHER" id="PTHR43798:SF31">
    <property type="entry name" value="AB HYDROLASE SUPERFAMILY PROTEIN YCLE"/>
    <property type="match status" value="1"/>
</dbReference>
<proteinExistence type="predicted"/>
<evidence type="ECO:0000313" key="3">
    <source>
        <dbReference type="EMBL" id="NYE47153.1"/>
    </source>
</evidence>
<sequence length="268" mass="28008">MPQQTIDGTRIAYQTMGAPGGPTTVGLHGGGPGCHAAADLAGIIARLPERRWLLVDLPGYGRSDTLPAHCSVFRGRARLLGGLLDALELNEADIVAPSLGGSVALALAAERPAAVRRITLIGSQPIPAPSGTRADFELGARARDRYYGGTGPSTQKMRRLLADLEWYEASAIPEENVRARYEASVTPTALAAAGVAPEDLTDEVSRVCAPTLVLWGRHDPFADAVYADALAAGLPRGDLVVLGRSAHHPQAERPTETAGLVSAFLSGP</sequence>
<comment type="caution">
    <text evidence="3">The sequence shown here is derived from an EMBL/GenBank/DDBJ whole genome shotgun (WGS) entry which is preliminary data.</text>
</comment>
<protein>
    <submittedName>
        <fullName evidence="3">Pimeloyl-ACP methyl ester carboxylesterase</fullName>
    </submittedName>
</protein>
<dbReference type="Proteomes" id="UP000589036">
    <property type="component" value="Unassembled WGS sequence"/>
</dbReference>
<reference evidence="3 4" key="1">
    <citation type="submission" date="2020-07" db="EMBL/GenBank/DDBJ databases">
        <title>Sequencing the genomes of 1000 actinobacteria strains.</title>
        <authorList>
            <person name="Klenk H.-P."/>
        </authorList>
    </citation>
    <scope>NUCLEOTIDE SEQUENCE [LARGE SCALE GENOMIC DNA]</scope>
    <source>
        <strain evidence="3 4">CXB654</strain>
    </source>
</reference>
<dbReference type="RefSeq" id="WP_218882407.1">
    <property type="nucleotide sequence ID" value="NZ_BAAAYY010000009.1"/>
</dbReference>
<dbReference type="AlphaFoldDB" id="A0A852TWC5"/>
<dbReference type="EMBL" id="JACCCC010000001">
    <property type="protein sequence ID" value="NYE47153.1"/>
    <property type="molecule type" value="Genomic_DNA"/>
</dbReference>
<dbReference type="SUPFAM" id="SSF53474">
    <property type="entry name" value="alpha/beta-Hydrolases"/>
    <property type="match status" value="1"/>
</dbReference>
<dbReference type="InterPro" id="IPR029058">
    <property type="entry name" value="AB_hydrolase_fold"/>
</dbReference>
<dbReference type="Gene3D" id="3.40.50.1820">
    <property type="entry name" value="alpha/beta hydrolase"/>
    <property type="match status" value="1"/>
</dbReference>
<evidence type="ECO:0000259" key="2">
    <source>
        <dbReference type="Pfam" id="PF00561"/>
    </source>
</evidence>
<dbReference type="GO" id="GO:0016020">
    <property type="term" value="C:membrane"/>
    <property type="evidence" value="ECO:0007669"/>
    <property type="project" value="TreeGrafter"/>
</dbReference>
<keyword evidence="1" id="KW-0378">Hydrolase</keyword>
<name>A0A852TWC5_9ACTN</name>
<organism evidence="3 4">
    <name type="scientific">Spinactinospora alkalitolerans</name>
    <dbReference type="NCBI Taxonomy" id="687207"/>
    <lineage>
        <taxon>Bacteria</taxon>
        <taxon>Bacillati</taxon>
        <taxon>Actinomycetota</taxon>
        <taxon>Actinomycetes</taxon>
        <taxon>Streptosporangiales</taxon>
        <taxon>Nocardiopsidaceae</taxon>
        <taxon>Spinactinospora</taxon>
    </lineage>
</organism>
<accession>A0A852TWC5</accession>
<evidence type="ECO:0000313" key="4">
    <source>
        <dbReference type="Proteomes" id="UP000589036"/>
    </source>
</evidence>
<dbReference type="InterPro" id="IPR000073">
    <property type="entry name" value="AB_hydrolase_1"/>
</dbReference>
<dbReference type="GO" id="GO:0016787">
    <property type="term" value="F:hydrolase activity"/>
    <property type="evidence" value="ECO:0007669"/>
    <property type="project" value="UniProtKB-KW"/>
</dbReference>
<dbReference type="InterPro" id="IPR050266">
    <property type="entry name" value="AB_hydrolase_sf"/>
</dbReference>
<keyword evidence="4" id="KW-1185">Reference proteome</keyword>